<keyword evidence="4" id="KW-0378">Hydrolase</keyword>
<comment type="similarity">
    <text evidence="1">Belongs to the peptidase S28 family.</text>
</comment>
<evidence type="ECO:0000256" key="3">
    <source>
        <dbReference type="ARBA" id="ARBA00022729"/>
    </source>
</evidence>
<evidence type="ECO:0000313" key="7">
    <source>
        <dbReference type="EMBL" id="KAJ8984278.1"/>
    </source>
</evidence>
<keyword evidence="8" id="KW-1185">Reference proteome</keyword>
<dbReference type="Pfam" id="PF05577">
    <property type="entry name" value="Peptidase_S28"/>
    <property type="match status" value="2"/>
</dbReference>
<evidence type="ECO:0000256" key="2">
    <source>
        <dbReference type="ARBA" id="ARBA00022670"/>
    </source>
</evidence>
<dbReference type="EMBL" id="JAPWTJ010000042">
    <property type="protein sequence ID" value="KAJ8984278.1"/>
    <property type="molecule type" value="Genomic_DNA"/>
</dbReference>
<feature type="signal peptide" evidence="6">
    <location>
        <begin position="1"/>
        <end position="17"/>
    </location>
</feature>
<proteinExistence type="inferred from homology"/>
<dbReference type="SUPFAM" id="SSF53474">
    <property type="entry name" value="alpha/beta-Hydrolases"/>
    <property type="match status" value="1"/>
</dbReference>
<evidence type="ECO:0000256" key="1">
    <source>
        <dbReference type="ARBA" id="ARBA00011079"/>
    </source>
</evidence>
<evidence type="ECO:0008006" key="9">
    <source>
        <dbReference type="Google" id="ProtNLM"/>
    </source>
</evidence>
<keyword evidence="5" id="KW-0325">Glycoprotein</keyword>
<dbReference type="InterPro" id="IPR029058">
    <property type="entry name" value="AB_hydrolase_fold"/>
</dbReference>
<dbReference type="InterPro" id="IPR042269">
    <property type="entry name" value="Ser_carbopepase_S28_SKS"/>
</dbReference>
<evidence type="ECO:0000256" key="4">
    <source>
        <dbReference type="ARBA" id="ARBA00022801"/>
    </source>
</evidence>
<dbReference type="Gene3D" id="1.20.120.980">
    <property type="entry name" value="Serine carboxypeptidase S28, SKS domain"/>
    <property type="match status" value="1"/>
</dbReference>
<dbReference type="PANTHER" id="PTHR11010:SF38">
    <property type="entry name" value="LYSOSOMAL PRO-X CARBOXYPEPTIDASE"/>
    <property type="match status" value="1"/>
</dbReference>
<name>A0ABQ9K3W1_9CUCU</name>
<accession>A0ABQ9K3W1</accession>
<reference evidence="7" key="1">
    <citation type="journal article" date="2023" name="Insect Mol. Biol.">
        <title>Genome sequencing provides insights into the evolution of gene families encoding plant cell wall-degrading enzymes in longhorned beetles.</title>
        <authorList>
            <person name="Shin N.R."/>
            <person name="Okamura Y."/>
            <person name="Kirsch R."/>
            <person name="Pauchet Y."/>
        </authorList>
    </citation>
    <scope>NUCLEOTIDE SEQUENCE</scope>
    <source>
        <strain evidence="7">MMC_N1</strain>
    </source>
</reference>
<evidence type="ECO:0000313" key="8">
    <source>
        <dbReference type="Proteomes" id="UP001162164"/>
    </source>
</evidence>
<dbReference type="Gene3D" id="3.40.50.1820">
    <property type="entry name" value="alpha/beta hydrolase"/>
    <property type="match status" value="1"/>
</dbReference>
<keyword evidence="3 6" id="KW-0732">Signal</keyword>
<gene>
    <name evidence="7" type="ORF">NQ317_009762</name>
</gene>
<dbReference type="PANTHER" id="PTHR11010">
    <property type="entry name" value="PROTEASE S28 PRO-X CARBOXYPEPTIDASE-RELATED"/>
    <property type="match status" value="1"/>
</dbReference>
<organism evidence="7 8">
    <name type="scientific">Molorchus minor</name>
    <dbReference type="NCBI Taxonomy" id="1323400"/>
    <lineage>
        <taxon>Eukaryota</taxon>
        <taxon>Metazoa</taxon>
        <taxon>Ecdysozoa</taxon>
        <taxon>Arthropoda</taxon>
        <taxon>Hexapoda</taxon>
        <taxon>Insecta</taxon>
        <taxon>Pterygota</taxon>
        <taxon>Neoptera</taxon>
        <taxon>Endopterygota</taxon>
        <taxon>Coleoptera</taxon>
        <taxon>Polyphaga</taxon>
        <taxon>Cucujiformia</taxon>
        <taxon>Chrysomeloidea</taxon>
        <taxon>Cerambycidae</taxon>
        <taxon>Lamiinae</taxon>
        <taxon>Monochamini</taxon>
        <taxon>Molorchus</taxon>
    </lineage>
</organism>
<evidence type="ECO:0000256" key="5">
    <source>
        <dbReference type="ARBA" id="ARBA00023180"/>
    </source>
</evidence>
<sequence>MKFIIIFSLLIVSGISTENLKYTFETKYIEMPLDHFTYYGTSLPFGNLSFTDLKYLGYLSSSQALADYVYLINDLQKTYSKDVKRLPVVAFGGSYGGMLSAWLRMKYPNSIVGAIASSAPIWQFKDMTPCGNFDRIVTNVFEALGRGKCSLTIKNSWAVIRSETKNDTGKAFLSKLWNLCSPLKSQDDVDDLIEWLSNIYINLAMVNYPYPTSFLVPLPANPVREFCSEINSVKYKDNAGLLNAIGKDDLGEAGWNFQACTEIVMPMCSTDFDMFENEAWDFKKFSDACFKTEGVRPRSEDVPILEYGGKDLRYASNIVFSNGLLDPWSSGGVLSNISDSISAVIIPDGAHHFDLRANNKNDSESVRNARKFHIHQIGKWLDQYYGKTNKPKRREYNLLSALQYFNIMY</sequence>
<feature type="chain" id="PRO_5045829205" description="Lysosomal Pro-X carboxypeptidase" evidence="6">
    <location>
        <begin position="18"/>
        <end position="409"/>
    </location>
</feature>
<evidence type="ECO:0000256" key="6">
    <source>
        <dbReference type="SAM" id="SignalP"/>
    </source>
</evidence>
<comment type="caution">
    <text evidence="7">The sequence shown here is derived from an EMBL/GenBank/DDBJ whole genome shotgun (WGS) entry which is preliminary data.</text>
</comment>
<dbReference type="Proteomes" id="UP001162164">
    <property type="component" value="Unassembled WGS sequence"/>
</dbReference>
<protein>
    <recommendedName>
        <fullName evidence="9">Lysosomal Pro-X carboxypeptidase</fullName>
    </recommendedName>
</protein>
<dbReference type="InterPro" id="IPR008758">
    <property type="entry name" value="Peptidase_S28"/>
</dbReference>
<keyword evidence="2" id="KW-0645">Protease</keyword>